<keyword evidence="4" id="KW-1185">Reference proteome</keyword>
<dbReference type="GO" id="GO:0006355">
    <property type="term" value="P:regulation of DNA-templated transcription"/>
    <property type="evidence" value="ECO:0007669"/>
    <property type="project" value="InterPro"/>
</dbReference>
<accession>A0A510E300</accession>
<gene>
    <name evidence="2" type="ORF">IC006_1428</name>
    <name evidence="3" type="ORF">IC007_1404</name>
</gene>
<accession>A0A510DV64</accession>
<evidence type="ECO:0000259" key="1">
    <source>
        <dbReference type="Pfam" id="PF01402"/>
    </source>
</evidence>
<evidence type="ECO:0000313" key="4">
    <source>
        <dbReference type="Proteomes" id="UP000322983"/>
    </source>
</evidence>
<dbReference type="OrthoDB" id="36944at2157"/>
<dbReference type="EMBL" id="AP018929">
    <property type="protein sequence ID" value="BBG24126.1"/>
    <property type="molecule type" value="Genomic_DNA"/>
</dbReference>
<dbReference type="GeneID" id="41717744"/>
<dbReference type="Proteomes" id="UP000325030">
    <property type="component" value="Chromosome"/>
</dbReference>
<proteinExistence type="predicted"/>
<dbReference type="InterPro" id="IPR013321">
    <property type="entry name" value="Arc_rbn_hlx_hlx"/>
</dbReference>
<name>A0A510E300_9CREN</name>
<feature type="domain" description="Ribbon-helix-helix protein CopG" evidence="1">
    <location>
        <begin position="3"/>
        <end position="39"/>
    </location>
</feature>
<sequence length="68" mass="8151">MRVITFKVDEELLQKLDLYCINNNLDRSEAIRDAIKLYLSCVHHKGRVYRLNSIGENYQNREIRVQEL</sequence>
<dbReference type="InterPro" id="IPR010985">
    <property type="entry name" value="Ribbon_hlx_hlx"/>
</dbReference>
<evidence type="ECO:0000313" key="3">
    <source>
        <dbReference type="EMBL" id="BBG26882.1"/>
    </source>
</evidence>
<evidence type="ECO:0000313" key="5">
    <source>
        <dbReference type="Proteomes" id="UP000325030"/>
    </source>
</evidence>
<dbReference type="InterPro" id="IPR002145">
    <property type="entry name" value="CopG"/>
</dbReference>
<dbReference type="AlphaFoldDB" id="A0A510E300"/>
<dbReference type="EMBL" id="AP018930">
    <property type="protein sequence ID" value="BBG26882.1"/>
    <property type="molecule type" value="Genomic_DNA"/>
</dbReference>
<dbReference type="RefSeq" id="WP_054846809.1">
    <property type="nucleotide sequence ID" value="NZ_AP018929.1"/>
</dbReference>
<protein>
    <recommendedName>
        <fullName evidence="1">Ribbon-helix-helix protein CopG domain-containing protein</fullName>
    </recommendedName>
</protein>
<dbReference type="CDD" id="cd22231">
    <property type="entry name" value="RHH_NikR_HicB-like"/>
    <property type="match status" value="1"/>
</dbReference>
<evidence type="ECO:0000313" key="2">
    <source>
        <dbReference type="EMBL" id="BBG24126.1"/>
    </source>
</evidence>
<dbReference type="Pfam" id="PF01402">
    <property type="entry name" value="RHH_1"/>
    <property type="match status" value="1"/>
</dbReference>
<dbReference type="SUPFAM" id="SSF47598">
    <property type="entry name" value="Ribbon-helix-helix"/>
    <property type="match status" value="1"/>
</dbReference>
<dbReference type="STRING" id="1294262.GCA_001316085_02950"/>
<dbReference type="Proteomes" id="UP000322983">
    <property type="component" value="Chromosome"/>
</dbReference>
<reference evidence="5" key="1">
    <citation type="submission" date="2018-09" db="EMBL/GenBank/DDBJ databases">
        <title>Complete Genome Sequencing of Sulfolobus sp. JCM 16834.</title>
        <authorList>
            <person name="Kato S."/>
            <person name="Itoh T."/>
            <person name="Ohkuma M."/>
        </authorList>
    </citation>
    <scope>NUCLEOTIDE SEQUENCE [LARGE SCALE GENOMIC DNA]</scope>
    <source>
        <strain evidence="5">IC-007</strain>
    </source>
</reference>
<dbReference type="KEGG" id="step:IC006_1428"/>
<reference evidence="3 4" key="2">
    <citation type="journal article" date="2020" name="Int. J. Syst. Evol. Microbiol.">
        <title>Sulfuracidifex tepidarius gen. nov., sp. nov. and transfer of Sulfolobus metallicus Huber and Stetter 1992 to the genus Sulfuracidifex as Sulfuracidifex metallicus comb. nov.</title>
        <authorList>
            <person name="Itoh T."/>
            <person name="Miura T."/>
            <person name="Sakai H.D."/>
            <person name="Kato S."/>
            <person name="Ohkuma M."/>
            <person name="Takashina T."/>
        </authorList>
    </citation>
    <scope>NUCLEOTIDE SEQUENCE</scope>
    <source>
        <strain evidence="2 4">IC-006</strain>
        <strain evidence="3">IC-007</strain>
    </source>
</reference>
<organism evidence="3 5">
    <name type="scientific">Sulfuracidifex tepidarius</name>
    <dbReference type="NCBI Taxonomy" id="1294262"/>
    <lineage>
        <taxon>Archaea</taxon>
        <taxon>Thermoproteota</taxon>
        <taxon>Thermoprotei</taxon>
        <taxon>Sulfolobales</taxon>
        <taxon>Sulfolobaceae</taxon>
        <taxon>Sulfuracidifex</taxon>
    </lineage>
</organism>
<dbReference type="Gene3D" id="1.10.1220.10">
    <property type="entry name" value="Met repressor-like"/>
    <property type="match status" value="1"/>
</dbReference>